<evidence type="ECO:0000313" key="3">
    <source>
        <dbReference type="EMBL" id="PWJ75209.1"/>
    </source>
</evidence>
<accession>A0AB73T382</accession>
<gene>
    <name evidence="3" type="ORF">C7383_107216</name>
</gene>
<dbReference type="SUPFAM" id="SSF53850">
    <property type="entry name" value="Periplasmic binding protein-like II"/>
    <property type="match status" value="1"/>
</dbReference>
<feature type="compositionally biased region" description="Basic and acidic residues" evidence="1">
    <location>
        <begin position="28"/>
        <end position="57"/>
    </location>
</feature>
<proteinExistence type="predicted"/>
<keyword evidence="2" id="KW-0732">Signal</keyword>
<dbReference type="Proteomes" id="UP000245412">
    <property type="component" value="Unassembled WGS sequence"/>
</dbReference>
<name>A0AB73T382_9FIRM</name>
<protein>
    <submittedName>
        <fullName evidence="3">Extracellular solute-binding protein</fullName>
    </submittedName>
</protein>
<evidence type="ECO:0000313" key="4">
    <source>
        <dbReference type="Proteomes" id="UP000245412"/>
    </source>
</evidence>
<dbReference type="PANTHER" id="PTHR43649:SF12">
    <property type="entry name" value="DIACETYLCHITOBIOSE BINDING PROTEIN DASA"/>
    <property type="match status" value="1"/>
</dbReference>
<dbReference type="InterPro" id="IPR006059">
    <property type="entry name" value="SBP"/>
</dbReference>
<sequence length="557" mass="62810">MKDLRKFTALMLTAALAVSALAGCSKGEETVKAESAKEENTEKGTEEKEAATDKETDTQSAAPTDSGEDIGTITVMGVDWGFGPKQNSSMEQYWEEYFDVDLEIEWVSYKDYAQKLNTLLASGKAQDIPDVVQVMSSNNGGFYYPVFAQAVNSGMFVNMDPYLFDEKLVENNRVMKEWSDEVWENTKYKGHTYILPRSISEVAPNSGICVRRDLMKEYGYEEEPKTMEELKEWLLGLSEASGLYALEFSTPDFNDVRVAGFATAFTGQGQWGLDEEGNFVYQPFAEGYIDFMNWMKDLYDAGAIDPEFILNQSEVSSWRAGKSVANLNAWYNWNQSEDKVSNKVFDKNTPDTYEAWCLMPVEGPKGYSLCLHSLGYGECIAINAGCSEAKIRKIMEIFNTTDEEYMDILMNGVEGLHYDMVDGERVISDEQKTARQEGYVGGWNQIFLKDNFDIVEQKFKEKNCSAEAIDRAYELKKATEEEVQKMGLVSPTNNLISETYNNSWSTLIADCNDMIAQYIMGVVDLDGWNSYVESITNSPEYMAINEEFKAAAQEKVG</sequence>
<dbReference type="PANTHER" id="PTHR43649">
    <property type="entry name" value="ARABINOSE-BINDING PROTEIN-RELATED"/>
    <property type="match status" value="1"/>
</dbReference>
<dbReference type="PROSITE" id="PS51257">
    <property type="entry name" value="PROKAR_LIPOPROTEIN"/>
    <property type="match status" value="1"/>
</dbReference>
<dbReference type="Gene3D" id="3.40.190.10">
    <property type="entry name" value="Periplasmic binding protein-like II"/>
    <property type="match status" value="2"/>
</dbReference>
<dbReference type="InterPro" id="IPR050490">
    <property type="entry name" value="Bact_solute-bd_prot1"/>
</dbReference>
<dbReference type="Pfam" id="PF01547">
    <property type="entry name" value="SBP_bac_1"/>
    <property type="match status" value="1"/>
</dbReference>
<organism evidence="3 4">
    <name type="scientific">Murimonas intestini</name>
    <dbReference type="NCBI Taxonomy" id="1337051"/>
    <lineage>
        <taxon>Bacteria</taxon>
        <taxon>Bacillati</taxon>
        <taxon>Bacillota</taxon>
        <taxon>Clostridia</taxon>
        <taxon>Lachnospirales</taxon>
        <taxon>Lachnospiraceae</taxon>
        <taxon>Murimonas</taxon>
    </lineage>
</organism>
<evidence type="ECO:0000256" key="2">
    <source>
        <dbReference type="SAM" id="SignalP"/>
    </source>
</evidence>
<feature type="chain" id="PRO_5044506225" evidence="2">
    <location>
        <begin position="23"/>
        <end position="557"/>
    </location>
</feature>
<dbReference type="RefSeq" id="WP_109627095.1">
    <property type="nucleotide sequence ID" value="NZ_JANKBI010000024.1"/>
</dbReference>
<reference evidence="3 4" key="1">
    <citation type="submission" date="2018-05" db="EMBL/GenBank/DDBJ databases">
        <authorList>
            <person name="Goeker M."/>
            <person name="Huntemann M."/>
            <person name="Clum A."/>
            <person name="Pillay M."/>
            <person name="Palaniappan K."/>
            <person name="Varghese N."/>
            <person name="Mikhailova N."/>
            <person name="Stamatis D."/>
            <person name="Reddy T."/>
            <person name="Daum C."/>
            <person name="Shapiro N."/>
            <person name="Ivanova N."/>
            <person name="Kyrpides N."/>
            <person name="Woyke T."/>
        </authorList>
    </citation>
    <scope>NUCLEOTIDE SEQUENCE [LARGE SCALE GENOMIC DNA]</scope>
    <source>
        <strain evidence="3 4">DSM 26524</strain>
    </source>
</reference>
<feature type="signal peptide" evidence="2">
    <location>
        <begin position="1"/>
        <end position="22"/>
    </location>
</feature>
<dbReference type="EMBL" id="QGGY01000007">
    <property type="protein sequence ID" value="PWJ75209.1"/>
    <property type="molecule type" value="Genomic_DNA"/>
</dbReference>
<keyword evidence="4" id="KW-1185">Reference proteome</keyword>
<feature type="region of interest" description="Disordered" evidence="1">
    <location>
        <begin position="28"/>
        <end position="71"/>
    </location>
</feature>
<comment type="caution">
    <text evidence="3">The sequence shown here is derived from an EMBL/GenBank/DDBJ whole genome shotgun (WGS) entry which is preliminary data.</text>
</comment>
<evidence type="ECO:0000256" key="1">
    <source>
        <dbReference type="SAM" id="MobiDB-lite"/>
    </source>
</evidence>
<dbReference type="AlphaFoldDB" id="A0AB73T382"/>